<dbReference type="GO" id="GO:0004360">
    <property type="term" value="F:glutamine-fructose-6-phosphate transaminase (isomerizing) activity"/>
    <property type="evidence" value="ECO:0007669"/>
    <property type="project" value="UniProtKB-EC"/>
</dbReference>
<evidence type="ECO:0000256" key="4">
    <source>
        <dbReference type="ARBA" id="ARBA00022737"/>
    </source>
</evidence>
<reference evidence="6 7" key="1">
    <citation type="submission" date="2018-08" db="EMBL/GenBank/DDBJ databases">
        <title>Paenibacillus sp. M4BSY-1, whole genome shotgun sequence.</title>
        <authorList>
            <person name="Tuo L."/>
        </authorList>
    </citation>
    <scope>NUCLEOTIDE SEQUENCE [LARGE SCALE GENOMIC DNA]</scope>
    <source>
        <strain evidence="6 7">M4BSY-1</strain>
    </source>
</reference>
<proteinExistence type="predicted"/>
<dbReference type="InterPro" id="IPR035466">
    <property type="entry name" value="GlmS/AgaS_SIS"/>
</dbReference>
<dbReference type="Pfam" id="PF01380">
    <property type="entry name" value="SIS"/>
    <property type="match status" value="1"/>
</dbReference>
<sequence>MRRQVFSLPGLIKQQYEDLEPKTRKLLSTPEIFSVQRIILTGCGDSYSAGLATKHIFELLTGIPTEVVTSIELARLCDKGQLGFSPNNPLVIAVSHSGGVARVGESVERANKYGAFTVGVTANRESYLGRSSQRILEVDIPSFEPSPGVRSYLVSVLALLLLAIRFGEVRGKYTMDEAMSYRADLLSQANGLEDMLPSIDEAIQTLSLQWSEMEAFDFTGAGFDYAAAWYGHAKIMEAAGKYAMHINTEEWLHLNFFMRNYAKIGTIMFANSTNPTFSRAKEAIGYAARDLGRPTLVISDMDASSFPEPCTVVHTPKTSYPISMPLTQFVPVALLSGYIAAIIGEEDGRGTKDNWSFAHNGNAVKNSEIIID</sequence>
<dbReference type="EMBL" id="QUBQ01000001">
    <property type="protein sequence ID" value="REK77955.1"/>
    <property type="molecule type" value="Genomic_DNA"/>
</dbReference>
<dbReference type="GO" id="GO:0006047">
    <property type="term" value="P:UDP-N-acetylglucosamine metabolic process"/>
    <property type="evidence" value="ECO:0007669"/>
    <property type="project" value="TreeGrafter"/>
</dbReference>
<dbReference type="InterPro" id="IPR001347">
    <property type="entry name" value="SIS_dom"/>
</dbReference>
<dbReference type="PANTHER" id="PTHR10937:SF0">
    <property type="entry name" value="GLUTAMINE--FRUCTOSE-6-PHOSPHATE TRANSAMINASE (ISOMERIZING)"/>
    <property type="match status" value="1"/>
</dbReference>
<keyword evidence="7" id="KW-1185">Reference proteome</keyword>
<evidence type="ECO:0000259" key="5">
    <source>
        <dbReference type="PROSITE" id="PS51464"/>
    </source>
</evidence>
<evidence type="ECO:0000313" key="6">
    <source>
        <dbReference type="EMBL" id="REK77955.1"/>
    </source>
</evidence>
<keyword evidence="4" id="KW-0677">Repeat</keyword>
<accession>A0A371PPR9</accession>
<gene>
    <name evidence="6" type="ORF">DX130_12290</name>
</gene>
<evidence type="ECO:0000256" key="1">
    <source>
        <dbReference type="ARBA" id="ARBA00001031"/>
    </source>
</evidence>
<dbReference type="GO" id="GO:0006002">
    <property type="term" value="P:fructose 6-phosphate metabolic process"/>
    <property type="evidence" value="ECO:0007669"/>
    <property type="project" value="TreeGrafter"/>
</dbReference>
<dbReference type="OrthoDB" id="7808879at2"/>
<dbReference type="PANTHER" id="PTHR10937">
    <property type="entry name" value="GLUCOSAMINE--FRUCTOSE-6-PHOSPHATE AMINOTRANSFERASE, ISOMERIZING"/>
    <property type="match status" value="1"/>
</dbReference>
<comment type="caution">
    <text evidence="6">The sequence shown here is derived from an EMBL/GenBank/DDBJ whole genome shotgun (WGS) entry which is preliminary data.</text>
</comment>
<feature type="domain" description="SIS" evidence="5">
    <location>
        <begin position="28"/>
        <end position="172"/>
    </location>
</feature>
<dbReference type="AlphaFoldDB" id="A0A371PPR9"/>
<evidence type="ECO:0000256" key="2">
    <source>
        <dbReference type="ARBA" id="ARBA00012916"/>
    </source>
</evidence>
<dbReference type="InterPro" id="IPR046348">
    <property type="entry name" value="SIS_dom_sf"/>
</dbReference>
<dbReference type="GO" id="GO:0006487">
    <property type="term" value="P:protein N-linked glycosylation"/>
    <property type="evidence" value="ECO:0007669"/>
    <property type="project" value="TreeGrafter"/>
</dbReference>
<dbReference type="PROSITE" id="PS51464">
    <property type="entry name" value="SIS"/>
    <property type="match status" value="1"/>
</dbReference>
<evidence type="ECO:0000256" key="3">
    <source>
        <dbReference type="ARBA" id="ARBA00016090"/>
    </source>
</evidence>
<dbReference type="SUPFAM" id="SSF53697">
    <property type="entry name" value="SIS domain"/>
    <property type="match status" value="1"/>
</dbReference>
<dbReference type="Proteomes" id="UP000261905">
    <property type="component" value="Unassembled WGS sequence"/>
</dbReference>
<protein>
    <recommendedName>
        <fullName evidence="3">Glutamine--fructose-6-phosphate aminotransferase [isomerizing]</fullName>
        <ecNumber evidence="2">2.6.1.16</ecNumber>
    </recommendedName>
</protein>
<organism evidence="6 7">
    <name type="scientific">Paenibacillus paeoniae</name>
    <dbReference type="NCBI Taxonomy" id="2292705"/>
    <lineage>
        <taxon>Bacteria</taxon>
        <taxon>Bacillati</taxon>
        <taxon>Bacillota</taxon>
        <taxon>Bacilli</taxon>
        <taxon>Bacillales</taxon>
        <taxon>Paenibacillaceae</taxon>
        <taxon>Paenibacillus</taxon>
    </lineage>
</organism>
<dbReference type="GO" id="GO:0097367">
    <property type="term" value="F:carbohydrate derivative binding"/>
    <property type="evidence" value="ECO:0007669"/>
    <property type="project" value="InterPro"/>
</dbReference>
<dbReference type="CDD" id="cd05008">
    <property type="entry name" value="SIS_GlmS_GlmD_1"/>
    <property type="match status" value="1"/>
</dbReference>
<dbReference type="EC" id="2.6.1.16" evidence="2"/>
<comment type="catalytic activity">
    <reaction evidence="1">
        <text>D-fructose 6-phosphate + L-glutamine = D-glucosamine 6-phosphate + L-glutamate</text>
        <dbReference type="Rhea" id="RHEA:13237"/>
        <dbReference type="ChEBI" id="CHEBI:29985"/>
        <dbReference type="ChEBI" id="CHEBI:58359"/>
        <dbReference type="ChEBI" id="CHEBI:58725"/>
        <dbReference type="ChEBI" id="CHEBI:61527"/>
        <dbReference type="EC" id="2.6.1.16"/>
    </reaction>
</comment>
<dbReference type="Gene3D" id="3.40.50.10490">
    <property type="entry name" value="Glucose-6-phosphate isomerase like protein, domain 1"/>
    <property type="match status" value="2"/>
</dbReference>
<evidence type="ECO:0000313" key="7">
    <source>
        <dbReference type="Proteomes" id="UP000261905"/>
    </source>
</evidence>
<name>A0A371PPR9_9BACL</name>